<keyword evidence="2" id="KW-1185">Reference proteome</keyword>
<protein>
    <submittedName>
        <fullName evidence="1">Uncharacterized protein</fullName>
    </submittedName>
</protein>
<evidence type="ECO:0000313" key="2">
    <source>
        <dbReference type="Proteomes" id="UP000812440"/>
    </source>
</evidence>
<organism evidence="1 2">
    <name type="scientific">Hymenochirus boettgeri</name>
    <name type="common">Congo dwarf clawed frog</name>
    <dbReference type="NCBI Taxonomy" id="247094"/>
    <lineage>
        <taxon>Eukaryota</taxon>
        <taxon>Metazoa</taxon>
        <taxon>Chordata</taxon>
        <taxon>Craniata</taxon>
        <taxon>Vertebrata</taxon>
        <taxon>Euteleostomi</taxon>
        <taxon>Amphibia</taxon>
        <taxon>Batrachia</taxon>
        <taxon>Anura</taxon>
        <taxon>Pipoidea</taxon>
        <taxon>Pipidae</taxon>
        <taxon>Pipinae</taxon>
        <taxon>Hymenochirus</taxon>
    </lineage>
</organism>
<accession>A0A8T2J587</accession>
<sequence>MFHFKAYVAKPIYLPQGHVNNMNITFPAFVSNTHKYLNHKNWTILFGLVAISMRLPKAKVIVSHIIHSHTLLIKHITQITI</sequence>
<reference evidence="1" key="1">
    <citation type="thesis" date="2020" institute="ProQuest LLC" country="789 East Eisenhower Parkway, Ann Arbor, MI, USA">
        <title>Comparative Genomics and Chromosome Evolution.</title>
        <authorList>
            <person name="Mudd A.B."/>
        </authorList>
    </citation>
    <scope>NUCLEOTIDE SEQUENCE</scope>
    <source>
        <strain evidence="1">Female2</strain>
        <tissue evidence="1">Blood</tissue>
    </source>
</reference>
<proteinExistence type="predicted"/>
<comment type="caution">
    <text evidence="1">The sequence shown here is derived from an EMBL/GenBank/DDBJ whole genome shotgun (WGS) entry which is preliminary data.</text>
</comment>
<name>A0A8T2J587_9PIPI</name>
<dbReference type="EMBL" id="JAACNH010000007">
    <property type="protein sequence ID" value="KAG8437791.1"/>
    <property type="molecule type" value="Genomic_DNA"/>
</dbReference>
<dbReference type="AlphaFoldDB" id="A0A8T2J587"/>
<dbReference type="Proteomes" id="UP000812440">
    <property type="component" value="Chromosome 4"/>
</dbReference>
<evidence type="ECO:0000313" key="1">
    <source>
        <dbReference type="EMBL" id="KAG8437791.1"/>
    </source>
</evidence>
<gene>
    <name evidence="1" type="ORF">GDO86_008483</name>
</gene>